<evidence type="ECO:0000313" key="8">
    <source>
        <dbReference type="Proteomes" id="UP000051863"/>
    </source>
</evidence>
<evidence type="ECO:0000256" key="4">
    <source>
        <dbReference type="ARBA" id="ARBA00022741"/>
    </source>
</evidence>
<dbReference type="Proteomes" id="UP000051863">
    <property type="component" value="Unassembled WGS sequence"/>
</dbReference>
<feature type="domain" description="ABC transporter" evidence="6">
    <location>
        <begin position="2"/>
        <end position="233"/>
    </location>
</feature>
<keyword evidence="5" id="KW-0067">ATP-binding</keyword>
<evidence type="ECO:0000313" key="7">
    <source>
        <dbReference type="EMBL" id="KRG70840.1"/>
    </source>
</evidence>
<dbReference type="GO" id="GO:0016887">
    <property type="term" value="F:ATP hydrolysis activity"/>
    <property type="evidence" value="ECO:0007669"/>
    <property type="project" value="InterPro"/>
</dbReference>
<keyword evidence="8" id="KW-1185">Reference proteome</keyword>
<accession>A0A0R0D0B4</accession>
<evidence type="ECO:0000256" key="5">
    <source>
        <dbReference type="ARBA" id="ARBA00022840"/>
    </source>
</evidence>
<dbReference type="PROSITE" id="PS00211">
    <property type="entry name" value="ABC_TRANSPORTER_1"/>
    <property type="match status" value="1"/>
</dbReference>
<dbReference type="EMBL" id="LDJJ01000010">
    <property type="protein sequence ID" value="KRG70840.1"/>
    <property type="molecule type" value="Genomic_DNA"/>
</dbReference>
<dbReference type="PATRIC" id="fig|405446.3.peg.121"/>
<dbReference type="InterPro" id="IPR017871">
    <property type="entry name" value="ABC_transporter-like_CS"/>
</dbReference>
<keyword evidence="3" id="KW-0536">Nodulation</keyword>
<reference evidence="7 8" key="1">
    <citation type="submission" date="2015-05" db="EMBL/GenBank/DDBJ databases">
        <title>Genome sequencing and analysis of members of genus Stenotrophomonas.</title>
        <authorList>
            <person name="Patil P.P."/>
            <person name="Midha S."/>
            <person name="Patil P.B."/>
        </authorList>
    </citation>
    <scope>NUCLEOTIDE SEQUENCE [LARGE SCALE GENOMIC DNA]</scope>
    <source>
        <strain evidence="7 8">DSM 18941</strain>
    </source>
</reference>
<dbReference type="PANTHER" id="PTHR42711:SF5">
    <property type="entry name" value="ABC TRANSPORTER ATP-BINDING PROTEIN NATA"/>
    <property type="match status" value="1"/>
</dbReference>
<protein>
    <recommendedName>
        <fullName evidence="6">ABC transporter domain-containing protein</fullName>
    </recommendedName>
</protein>
<gene>
    <name evidence="7" type="ORF">ABB27_04470</name>
</gene>
<evidence type="ECO:0000256" key="2">
    <source>
        <dbReference type="ARBA" id="ARBA00022448"/>
    </source>
</evidence>
<keyword evidence="4" id="KW-0547">Nucleotide-binding</keyword>
<organism evidence="7 8">
    <name type="scientific">Stenotrophomonas terrae</name>
    <dbReference type="NCBI Taxonomy" id="405446"/>
    <lineage>
        <taxon>Bacteria</taxon>
        <taxon>Pseudomonadati</taxon>
        <taxon>Pseudomonadota</taxon>
        <taxon>Gammaproteobacteria</taxon>
        <taxon>Lysobacterales</taxon>
        <taxon>Lysobacteraceae</taxon>
        <taxon>Stenotrophomonas</taxon>
    </lineage>
</organism>
<evidence type="ECO:0000256" key="1">
    <source>
        <dbReference type="ARBA" id="ARBA00005417"/>
    </source>
</evidence>
<dbReference type="Pfam" id="PF00005">
    <property type="entry name" value="ABC_tran"/>
    <property type="match status" value="1"/>
</dbReference>
<dbReference type="PROSITE" id="PS50893">
    <property type="entry name" value="ABC_TRANSPORTER_2"/>
    <property type="match status" value="1"/>
</dbReference>
<sequence>MITFDSVEKRYDKKIAVADLSLTVATGTFFALLGPNGAGKTTTIRLMSTLTRPTKGTVTVAGHDVAKDAAGARRHIGAVFQNNSLDDDLTVGENLHLHALIQSMYTTDARRRANELLELMGMEARTTQIVRFLSGGEKRRIEIARALLHRPRILYLDEPTAGLDTQVRNAMWAYLKQLTAAEALTVVFTTHYLEEAEANADNIAVIRSGRLLACGPPQAVSTTRGASGLTDAYLQMTSSDPS</sequence>
<dbReference type="InterPro" id="IPR027417">
    <property type="entry name" value="P-loop_NTPase"/>
</dbReference>
<evidence type="ECO:0000256" key="3">
    <source>
        <dbReference type="ARBA" id="ARBA00022458"/>
    </source>
</evidence>
<dbReference type="SUPFAM" id="SSF52540">
    <property type="entry name" value="P-loop containing nucleoside triphosphate hydrolases"/>
    <property type="match status" value="1"/>
</dbReference>
<dbReference type="Gene3D" id="3.40.50.300">
    <property type="entry name" value="P-loop containing nucleotide triphosphate hydrolases"/>
    <property type="match status" value="1"/>
</dbReference>
<dbReference type="AlphaFoldDB" id="A0A0R0D0B4"/>
<evidence type="ECO:0000259" key="6">
    <source>
        <dbReference type="PROSITE" id="PS50893"/>
    </source>
</evidence>
<dbReference type="GO" id="GO:0005524">
    <property type="term" value="F:ATP binding"/>
    <property type="evidence" value="ECO:0007669"/>
    <property type="project" value="UniProtKB-KW"/>
</dbReference>
<dbReference type="InterPro" id="IPR003593">
    <property type="entry name" value="AAA+_ATPase"/>
</dbReference>
<dbReference type="InterPro" id="IPR050763">
    <property type="entry name" value="ABC_transporter_ATP-binding"/>
</dbReference>
<comment type="caution">
    <text evidence="7">The sequence shown here is derived from an EMBL/GenBank/DDBJ whole genome shotgun (WGS) entry which is preliminary data.</text>
</comment>
<comment type="similarity">
    <text evidence="1">Belongs to the ABC transporter superfamily.</text>
</comment>
<proteinExistence type="inferred from homology"/>
<name>A0A0R0D0B4_9GAMM</name>
<dbReference type="InterPro" id="IPR003439">
    <property type="entry name" value="ABC_transporter-like_ATP-bd"/>
</dbReference>
<keyword evidence="2" id="KW-0813">Transport</keyword>
<dbReference type="SMART" id="SM00382">
    <property type="entry name" value="AAA"/>
    <property type="match status" value="1"/>
</dbReference>
<dbReference type="PANTHER" id="PTHR42711">
    <property type="entry name" value="ABC TRANSPORTER ATP-BINDING PROTEIN"/>
    <property type="match status" value="1"/>
</dbReference>